<feature type="region of interest" description="Disordered" evidence="1">
    <location>
        <begin position="259"/>
        <end position="314"/>
    </location>
</feature>
<dbReference type="KEGG" id="scac:106081980"/>
<keyword evidence="3" id="KW-1185">Reference proteome</keyword>
<dbReference type="EnsemblMetazoa" id="SCAU014805-RA">
    <property type="protein sequence ID" value="SCAU014805-PA"/>
    <property type="gene ID" value="SCAU014805"/>
</dbReference>
<dbReference type="InterPro" id="IPR029064">
    <property type="entry name" value="Ribosomal_eL30-like_sf"/>
</dbReference>
<evidence type="ECO:0000256" key="1">
    <source>
        <dbReference type="SAM" id="MobiDB-lite"/>
    </source>
</evidence>
<accession>A0A1I8Q8A3</accession>
<protein>
    <submittedName>
        <fullName evidence="2">Uncharacterized protein</fullName>
    </submittedName>
</protein>
<reference evidence="2" key="1">
    <citation type="submission" date="2020-05" db="UniProtKB">
        <authorList>
            <consortium name="EnsemblMetazoa"/>
        </authorList>
    </citation>
    <scope>IDENTIFICATION</scope>
    <source>
        <strain evidence="2">USDA</strain>
    </source>
</reference>
<dbReference type="AlphaFoldDB" id="A0A1I8Q8A3"/>
<organism evidence="2 3">
    <name type="scientific">Stomoxys calcitrans</name>
    <name type="common">Stable fly</name>
    <name type="synonym">Conops calcitrans</name>
    <dbReference type="NCBI Taxonomy" id="35570"/>
    <lineage>
        <taxon>Eukaryota</taxon>
        <taxon>Metazoa</taxon>
        <taxon>Ecdysozoa</taxon>
        <taxon>Arthropoda</taxon>
        <taxon>Hexapoda</taxon>
        <taxon>Insecta</taxon>
        <taxon>Pterygota</taxon>
        <taxon>Neoptera</taxon>
        <taxon>Endopterygota</taxon>
        <taxon>Diptera</taxon>
        <taxon>Brachycera</taxon>
        <taxon>Muscomorpha</taxon>
        <taxon>Muscoidea</taxon>
        <taxon>Muscidae</taxon>
        <taxon>Stomoxys</taxon>
    </lineage>
</organism>
<dbReference type="SUPFAM" id="SSF55315">
    <property type="entry name" value="L30e-like"/>
    <property type="match status" value="1"/>
</dbReference>
<evidence type="ECO:0000313" key="2">
    <source>
        <dbReference type="EnsemblMetazoa" id="SCAU014805-PA"/>
    </source>
</evidence>
<name>A0A1I8Q8A3_STOCA</name>
<proteinExistence type="predicted"/>
<sequence length="314" mass="35611">MSLAKIKAKENKGKQKSLPKLKTILANPIRRKSPTLDDVELDCLQNILKAAICSSGIEAKKYATAKHINLGLESCLRVINNQQSSCVFISLSIKPNHIVSLISRNAEVKDCTQPIYAQPRLEEFTEKLFGIRALCMVLPKDLKAISEDLWNWVVEKKKPENTTGNIREIKKVKKIKNKLKYTEKDVKTSSLNTEATQEIVEKPENKSWRGDYISFSEDTAAKRAFDKKQDNEILDSFSRLLDGVPKVEGKPAENIQPMEIDNASAVKVPTDNSESDSDDFLDVYKPLTVHRIKPNPNKKPKKKRNKKKNKNIKK</sequence>
<gene>
    <name evidence="2" type="primary">106081980</name>
</gene>
<dbReference type="Proteomes" id="UP000095300">
    <property type="component" value="Unassembled WGS sequence"/>
</dbReference>
<dbReference type="OrthoDB" id="8063211at2759"/>
<dbReference type="VEuPathDB" id="VectorBase:SCAU014805"/>
<evidence type="ECO:0000313" key="3">
    <source>
        <dbReference type="Proteomes" id="UP000095300"/>
    </source>
</evidence>
<feature type="compositionally biased region" description="Basic residues" evidence="1">
    <location>
        <begin position="288"/>
        <end position="314"/>
    </location>
</feature>